<organism evidence="2 3">
    <name type="scientific">Candidatus Collierbacteria bacterium RIFOXYB1_FULL_49_13</name>
    <dbReference type="NCBI Taxonomy" id="1817728"/>
    <lineage>
        <taxon>Bacteria</taxon>
        <taxon>Candidatus Collieribacteriota</taxon>
    </lineage>
</organism>
<name>A0A1F5FIF7_9BACT</name>
<dbReference type="EMBL" id="MFAM01000022">
    <property type="protein sequence ID" value="OGD79396.1"/>
    <property type="molecule type" value="Genomic_DNA"/>
</dbReference>
<evidence type="ECO:0000313" key="3">
    <source>
        <dbReference type="Proteomes" id="UP000176682"/>
    </source>
</evidence>
<dbReference type="InterPro" id="IPR008258">
    <property type="entry name" value="Transglycosylase_SLT_dom_1"/>
</dbReference>
<dbReference type="SUPFAM" id="SSF53955">
    <property type="entry name" value="Lysozyme-like"/>
    <property type="match status" value="1"/>
</dbReference>
<comment type="caution">
    <text evidence="2">The sequence shown here is derived from an EMBL/GenBank/DDBJ whole genome shotgun (WGS) entry which is preliminary data.</text>
</comment>
<protein>
    <recommendedName>
        <fullName evidence="1">Transglycosylase SLT domain-containing protein</fullName>
    </recommendedName>
</protein>
<feature type="domain" description="Transglycosylase SLT" evidence="1">
    <location>
        <begin position="43"/>
        <end position="96"/>
    </location>
</feature>
<dbReference type="Pfam" id="PF01464">
    <property type="entry name" value="SLT"/>
    <property type="match status" value="1"/>
</dbReference>
<dbReference type="InterPro" id="IPR023346">
    <property type="entry name" value="Lysozyme-like_dom_sf"/>
</dbReference>
<gene>
    <name evidence="2" type="ORF">A2368_01785</name>
</gene>
<dbReference type="AlphaFoldDB" id="A0A1F5FIF7"/>
<dbReference type="Proteomes" id="UP000176682">
    <property type="component" value="Unassembled WGS sequence"/>
</dbReference>
<evidence type="ECO:0000259" key="1">
    <source>
        <dbReference type="Pfam" id="PF01464"/>
    </source>
</evidence>
<reference evidence="2 3" key="1">
    <citation type="journal article" date="2016" name="Nat. Commun.">
        <title>Thousands of microbial genomes shed light on interconnected biogeochemical processes in an aquifer system.</title>
        <authorList>
            <person name="Anantharaman K."/>
            <person name="Brown C.T."/>
            <person name="Hug L.A."/>
            <person name="Sharon I."/>
            <person name="Castelle C.J."/>
            <person name="Probst A.J."/>
            <person name="Thomas B.C."/>
            <person name="Singh A."/>
            <person name="Wilkins M.J."/>
            <person name="Karaoz U."/>
            <person name="Brodie E.L."/>
            <person name="Williams K.H."/>
            <person name="Hubbard S.S."/>
            <person name="Banfield J.F."/>
        </authorList>
    </citation>
    <scope>NUCLEOTIDE SEQUENCE [LARGE SCALE GENOMIC DNA]</scope>
</reference>
<dbReference type="Gene3D" id="1.10.530.10">
    <property type="match status" value="1"/>
</dbReference>
<accession>A0A1F5FIF7</accession>
<proteinExistence type="predicted"/>
<evidence type="ECO:0000313" key="2">
    <source>
        <dbReference type="EMBL" id="OGD79396.1"/>
    </source>
</evidence>
<sequence>MRRQIIPQLFCWLVVLAGVADVVVGVGSSAMADQQSDSPQEQVRQAAEEYGCDPALLWAIQRSECDFENPKDCMSSVGAMGPFQFMPGTLEMLGESQADVWSYYGSGVVACEFVLFLGLQEQKSLDDFVFVFADPSWGFIWNEDVPQATQVYWDWQYYKTAGF</sequence>